<accession>A0A160F6U2</accession>
<reference evidence="1 2" key="1">
    <citation type="journal article" date="2006" name="Syst. Appl. Microbiol.">
        <title>Anoxybacillus amylolyticus sp. nov., a thermophilic amylase producing bacterium isolated from Mount Rittmann (Antarctica).</title>
        <authorList>
            <person name="Poli A."/>
            <person name="Esposito E."/>
            <person name="Lama L."/>
            <person name="Orlando P."/>
            <person name="Nicolaus G."/>
            <person name="de Appolonia F."/>
            <person name="Gambacorta A."/>
            <person name="Nicolaus B."/>
        </authorList>
    </citation>
    <scope>NUCLEOTIDE SEQUENCE [LARGE SCALE GENOMIC DNA]</scope>
    <source>
        <strain evidence="1 2">DSM 15939</strain>
    </source>
</reference>
<name>A0A160F6U2_9BACL</name>
<sequence>MYRFPYIYPYSQRAPFPPPIPHWPHYPPIHPYQQPPHWPMIGQHSPQITPYPKPSPMLKPPSGVPAIISQFKTSEGTYDINKMMNTVGQMINTVNQVNSVLKGLISTFKK</sequence>
<dbReference type="AlphaFoldDB" id="A0A160F6U2"/>
<dbReference type="Proteomes" id="UP000076865">
    <property type="component" value="Chromosome"/>
</dbReference>
<dbReference type="RefSeq" id="WP_066325663.1">
    <property type="nucleotide sequence ID" value="NZ_CP015438.1"/>
</dbReference>
<dbReference type="PATRIC" id="fig|294699.3.peg.2421"/>
<protein>
    <submittedName>
        <fullName evidence="1">YppG-like family protein</fullName>
    </submittedName>
</protein>
<dbReference type="InterPro" id="IPR025555">
    <property type="entry name" value="YppG"/>
</dbReference>
<keyword evidence="2" id="KW-1185">Reference proteome</keyword>
<dbReference type="Pfam" id="PF14179">
    <property type="entry name" value="YppG"/>
    <property type="match status" value="1"/>
</dbReference>
<dbReference type="EMBL" id="CP015438">
    <property type="protein sequence ID" value="ANB61603.1"/>
    <property type="molecule type" value="Genomic_DNA"/>
</dbReference>
<gene>
    <name evidence="1" type="ORF">GFC30_2353</name>
</gene>
<dbReference type="KEGG" id="aamy:GFC30_2353"/>
<dbReference type="OrthoDB" id="2456726at2"/>
<organism evidence="1 2">
    <name type="scientific">Anoxybacteroides amylolyticum</name>
    <dbReference type="NCBI Taxonomy" id="294699"/>
    <lineage>
        <taxon>Bacteria</taxon>
        <taxon>Bacillati</taxon>
        <taxon>Bacillota</taxon>
        <taxon>Bacilli</taxon>
        <taxon>Bacillales</taxon>
        <taxon>Anoxybacillaceae</taxon>
        <taxon>Anoxybacteroides</taxon>
    </lineage>
</organism>
<proteinExistence type="predicted"/>
<evidence type="ECO:0000313" key="2">
    <source>
        <dbReference type="Proteomes" id="UP000076865"/>
    </source>
</evidence>
<evidence type="ECO:0000313" key="1">
    <source>
        <dbReference type="EMBL" id="ANB61603.1"/>
    </source>
</evidence>